<protein>
    <submittedName>
        <fullName evidence="3 4">Kyphoscoliosis peptidase-like isoform X1</fullName>
    </submittedName>
</protein>
<dbReference type="Pfam" id="PF01841">
    <property type="entry name" value="Transglut_core"/>
    <property type="match status" value="1"/>
</dbReference>
<gene>
    <name evidence="3 4 5 6" type="primary">LOC110087268</name>
</gene>
<sequence length="263" mass="30195">MEFLCPGKENPHGPLKFDSGSSDTIELMADALMDDIETLMTSMNTLKKIDLLGQLKFDSWLSYKTDLWSALMRERETMKKQYLPDYSKDKSMLVDLKKFKELDAYASKQVDVKDNVKDLVSALLQKAHSDLEKVRAIWIWITHHIAYDTDYYYNNAKTSCEPADILRSGKTICAGYANLFKEMCSIAGIQCQKLAGISNGKGPKKGLKKKKRHAWNTVYLDGKWHLVDCTWGSGFVKDHKFTFKYGELYFFPCPDLYPFVEDS</sequence>
<dbReference type="InterPro" id="IPR038765">
    <property type="entry name" value="Papain-like_cys_pep_sf"/>
</dbReference>
<dbReference type="InterPro" id="IPR052557">
    <property type="entry name" value="CAP/Cytokinesis_protein"/>
</dbReference>
<dbReference type="Proteomes" id="UP001652642">
    <property type="component" value="Chromosome 2"/>
</dbReference>
<dbReference type="RefSeq" id="XP_072845333.1">
    <property type="nucleotide sequence ID" value="XM_072989232.1"/>
</dbReference>
<evidence type="ECO:0000313" key="6">
    <source>
        <dbReference type="RefSeq" id="XP_072845334.1"/>
    </source>
</evidence>
<reference evidence="2 3" key="1">
    <citation type="submission" date="2025-05" db="UniProtKB">
        <authorList>
            <consortium name="RefSeq"/>
        </authorList>
    </citation>
    <scope>NUCLEOTIDE SEQUENCE [LARGE SCALE GENOMIC DNA]</scope>
</reference>
<keyword evidence="2" id="KW-1185">Reference proteome</keyword>
<dbReference type="RefSeq" id="XP_072845331.1">
    <property type="nucleotide sequence ID" value="XM_072989230.1"/>
</dbReference>
<dbReference type="SMART" id="SM00460">
    <property type="entry name" value="TGc"/>
    <property type="match status" value="1"/>
</dbReference>
<dbReference type="GeneID" id="110087268"/>
<evidence type="ECO:0000313" key="2">
    <source>
        <dbReference type="Proteomes" id="UP001652642"/>
    </source>
</evidence>
<name>A0ABM5FIV6_9SAUR</name>
<evidence type="ECO:0000313" key="4">
    <source>
        <dbReference type="RefSeq" id="XP_072845332.1"/>
    </source>
</evidence>
<feature type="domain" description="Transglutaminase-like" evidence="1">
    <location>
        <begin position="165"/>
        <end position="231"/>
    </location>
</feature>
<organism evidence="2 4">
    <name type="scientific">Pogona vitticeps</name>
    <name type="common">central bearded dragon</name>
    <dbReference type="NCBI Taxonomy" id="103695"/>
    <lineage>
        <taxon>Eukaryota</taxon>
        <taxon>Metazoa</taxon>
        <taxon>Chordata</taxon>
        <taxon>Craniata</taxon>
        <taxon>Vertebrata</taxon>
        <taxon>Euteleostomi</taxon>
        <taxon>Lepidosauria</taxon>
        <taxon>Squamata</taxon>
        <taxon>Bifurcata</taxon>
        <taxon>Unidentata</taxon>
        <taxon>Episquamata</taxon>
        <taxon>Toxicofera</taxon>
        <taxon>Iguania</taxon>
        <taxon>Acrodonta</taxon>
        <taxon>Agamidae</taxon>
        <taxon>Amphibolurinae</taxon>
        <taxon>Pogona</taxon>
    </lineage>
</organism>
<dbReference type="SUPFAM" id="SSF54001">
    <property type="entry name" value="Cysteine proteinases"/>
    <property type="match status" value="1"/>
</dbReference>
<dbReference type="RefSeq" id="XP_072845334.1">
    <property type="nucleotide sequence ID" value="XM_072989233.1"/>
</dbReference>
<evidence type="ECO:0000259" key="1">
    <source>
        <dbReference type="SMART" id="SM00460"/>
    </source>
</evidence>
<evidence type="ECO:0000313" key="5">
    <source>
        <dbReference type="RefSeq" id="XP_072845333.1"/>
    </source>
</evidence>
<dbReference type="InterPro" id="IPR002931">
    <property type="entry name" value="Transglutaminase-like"/>
</dbReference>
<dbReference type="RefSeq" id="XP_072845332.1">
    <property type="nucleotide sequence ID" value="XM_072989231.1"/>
</dbReference>
<evidence type="ECO:0000313" key="3">
    <source>
        <dbReference type="RefSeq" id="XP_072845331.1"/>
    </source>
</evidence>
<dbReference type="PANTHER" id="PTHR46333:SF3">
    <property type="entry name" value="KYPHOSCOLIOSIS PEPTIDASE"/>
    <property type="match status" value="1"/>
</dbReference>
<dbReference type="Gene3D" id="3.10.620.30">
    <property type="match status" value="1"/>
</dbReference>
<accession>A0ABM5FIV6</accession>
<dbReference type="PANTHER" id="PTHR46333">
    <property type="entry name" value="CYTOKINESIS PROTEIN 3"/>
    <property type="match status" value="1"/>
</dbReference>
<proteinExistence type="predicted"/>